<dbReference type="SMART" id="SM00397">
    <property type="entry name" value="t_SNARE"/>
    <property type="match status" value="1"/>
</dbReference>
<name>A0AAV4GMS9_9GAST</name>
<evidence type="ECO:0000313" key="5">
    <source>
        <dbReference type="Proteomes" id="UP000762676"/>
    </source>
</evidence>
<dbReference type="GO" id="GO:0016020">
    <property type="term" value="C:membrane"/>
    <property type="evidence" value="ECO:0007669"/>
    <property type="project" value="InterPro"/>
</dbReference>
<dbReference type="GO" id="GO:0005484">
    <property type="term" value="F:SNAP receptor activity"/>
    <property type="evidence" value="ECO:0007669"/>
    <property type="project" value="InterPro"/>
</dbReference>
<evidence type="ECO:0000259" key="3">
    <source>
        <dbReference type="PROSITE" id="PS50192"/>
    </source>
</evidence>
<gene>
    <name evidence="4" type="ORF">ElyMa_002465000</name>
</gene>
<protein>
    <submittedName>
        <fullName evidence="4">PiggyBac transposable element-derived protein 4</fullName>
    </submittedName>
</protein>
<dbReference type="GO" id="GO:0006886">
    <property type="term" value="P:intracellular protein transport"/>
    <property type="evidence" value="ECO:0007669"/>
    <property type="project" value="InterPro"/>
</dbReference>
<dbReference type="PANTHER" id="PTHR46599:SF3">
    <property type="entry name" value="PIGGYBAC TRANSPOSABLE ELEMENT-DERIVED PROTEIN 4"/>
    <property type="match status" value="1"/>
</dbReference>
<comment type="caution">
    <text evidence="4">The sequence shown here is derived from an EMBL/GenBank/DDBJ whole genome shotgun (WGS) entry which is preliminary data.</text>
</comment>
<dbReference type="Gene3D" id="1.20.5.110">
    <property type="match status" value="1"/>
</dbReference>
<dbReference type="CDD" id="cd15847">
    <property type="entry name" value="SNARE_syntaxin7_like"/>
    <property type="match status" value="1"/>
</dbReference>
<dbReference type="Gene3D" id="1.20.58.70">
    <property type="match status" value="1"/>
</dbReference>
<sequence>MASPTPGPSRSSLDTNRRGLFEQFYEGYDHQSDEEDDFEGIDHQSESSDSDDDVVANQSIGLNLEVEDAEWQRVEAPEPDFGEMINFTVRNPKAPKNINPDLTEPISFFHLLFTEELMGVIVRQTNKYTADFLGSEETQAWIARHRHSRYKKWPTNGISVKRLKQHIGLQINMGLNPKKRLKDFWTTRRSQATPYFGSVQPMYLFELISRMLHISDKEEEVARGRPGFYPWIKVRKVLDTINRNSKEYYVPSRNVSIDESMVGMKNRVAYIQYMPNKRHARFGIKKFELCDSNGYILHISLYAGKDFDVRHEEGQAFAIVDSLLQEGRLLQKGYNVFTDNFYTKPKLAEHLLREKTLLTGTVRANSKDFPPDLPKLDLAISQAEFRRKGPMLACAFREKKSQRKPVLMLSTAHTAKVLTKTVRGKEQTKPQVVFDYNKSMGGVDLSDKIVCHYASERPTRRYWKIFFNFIDIALQNAPQTKKLSRQDFIISVLEALCENEEALQPQIQPPVQLQAQQKIQLDRLKGDFQEAVQRFQTLQKKAAAKVKSAVKLGSKPASEPLVPIASDDDRSPLVREEELRQTQMLKEQEVVIEDDLALIREREERIHQLESDILDVNEIFCELGAMVHAQGEVLDTIDQNLYTAADNVESGNEQLIKAAEYQVKDLSVASSSNPDLTFHHQLLGRKEQM</sequence>
<feature type="domain" description="T-SNARE coiled-coil homology" evidence="3">
    <location>
        <begin position="596"/>
        <end position="658"/>
    </location>
</feature>
<comment type="similarity">
    <text evidence="1">Belongs to the syntaxin family.</text>
</comment>
<dbReference type="InterPro" id="IPR006011">
    <property type="entry name" value="Syntaxin_N"/>
</dbReference>
<reference evidence="4 5" key="1">
    <citation type="journal article" date="2021" name="Elife">
        <title>Chloroplast acquisition without the gene transfer in kleptoplastic sea slugs, Plakobranchus ocellatus.</title>
        <authorList>
            <person name="Maeda T."/>
            <person name="Takahashi S."/>
            <person name="Yoshida T."/>
            <person name="Shimamura S."/>
            <person name="Takaki Y."/>
            <person name="Nagai Y."/>
            <person name="Toyoda A."/>
            <person name="Suzuki Y."/>
            <person name="Arimoto A."/>
            <person name="Ishii H."/>
            <person name="Satoh N."/>
            <person name="Nishiyama T."/>
            <person name="Hasebe M."/>
            <person name="Maruyama T."/>
            <person name="Minagawa J."/>
            <person name="Obokata J."/>
            <person name="Shigenobu S."/>
        </authorList>
    </citation>
    <scope>NUCLEOTIDE SEQUENCE [LARGE SCALE GENOMIC DNA]</scope>
</reference>
<organism evidence="4 5">
    <name type="scientific">Elysia marginata</name>
    <dbReference type="NCBI Taxonomy" id="1093978"/>
    <lineage>
        <taxon>Eukaryota</taxon>
        <taxon>Metazoa</taxon>
        <taxon>Spiralia</taxon>
        <taxon>Lophotrochozoa</taxon>
        <taxon>Mollusca</taxon>
        <taxon>Gastropoda</taxon>
        <taxon>Heterobranchia</taxon>
        <taxon>Euthyneura</taxon>
        <taxon>Panpulmonata</taxon>
        <taxon>Sacoglossa</taxon>
        <taxon>Placobranchoidea</taxon>
        <taxon>Plakobranchidae</taxon>
        <taxon>Elysia</taxon>
    </lineage>
</organism>
<dbReference type="GO" id="GO:0016192">
    <property type="term" value="P:vesicle-mediated transport"/>
    <property type="evidence" value="ECO:0007669"/>
    <property type="project" value="InterPro"/>
</dbReference>
<dbReference type="PROSITE" id="PS00914">
    <property type="entry name" value="SYNTAXIN"/>
    <property type="match status" value="1"/>
</dbReference>
<dbReference type="AlphaFoldDB" id="A0AAV4GMS9"/>
<evidence type="ECO:0000313" key="4">
    <source>
        <dbReference type="EMBL" id="GFR86340.1"/>
    </source>
</evidence>
<dbReference type="Pfam" id="PF14523">
    <property type="entry name" value="Syntaxin_2"/>
    <property type="match status" value="1"/>
</dbReference>
<dbReference type="InterPro" id="IPR029526">
    <property type="entry name" value="PGBD"/>
</dbReference>
<dbReference type="Proteomes" id="UP000762676">
    <property type="component" value="Unassembled WGS sequence"/>
</dbReference>
<dbReference type="SUPFAM" id="SSF47661">
    <property type="entry name" value="t-snare proteins"/>
    <property type="match status" value="1"/>
</dbReference>
<dbReference type="InterPro" id="IPR006012">
    <property type="entry name" value="Syntaxin/epimorphin_CS"/>
</dbReference>
<evidence type="ECO:0000256" key="2">
    <source>
        <dbReference type="SAM" id="MobiDB-lite"/>
    </source>
</evidence>
<dbReference type="PANTHER" id="PTHR46599">
    <property type="entry name" value="PIGGYBAC TRANSPOSABLE ELEMENT-DERIVED PROTEIN 4"/>
    <property type="match status" value="1"/>
</dbReference>
<feature type="region of interest" description="Disordered" evidence="2">
    <location>
        <begin position="23"/>
        <end position="54"/>
    </location>
</feature>
<dbReference type="InterPro" id="IPR000727">
    <property type="entry name" value="T_SNARE_dom"/>
</dbReference>
<dbReference type="InterPro" id="IPR010989">
    <property type="entry name" value="SNARE"/>
</dbReference>
<keyword evidence="5" id="KW-1185">Reference proteome</keyword>
<dbReference type="Pfam" id="PF13843">
    <property type="entry name" value="DDE_Tnp_1_7"/>
    <property type="match status" value="1"/>
</dbReference>
<dbReference type="EMBL" id="BMAT01005050">
    <property type="protein sequence ID" value="GFR86340.1"/>
    <property type="molecule type" value="Genomic_DNA"/>
</dbReference>
<evidence type="ECO:0000256" key="1">
    <source>
        <dbReference type="ARBA" id="ARBA00009063"/>
    </source>
</evidence>
<dbReference type="Pfam" id="PF05739">
    <property type="entry name" value="SNARE"/>
    <property type="match status" value="1"/>
</dbReference>
<dbReference type="PROSITE" id="PS50192">
    <property type="entry name" value="T_SNARE"/>
    <property type="match status" value="1"/>
</dbReference>
<proteinExistence type="inferred from homology"/>
<accession>A0AAV4GMS9</accession>